<name>A0A8C6WUT5_9GOBI</name>
<dbReference type="Proteomes" id="UP000694523">
    <property type="component" value="Unplaced"/>
</dbReference>
<evidence type="ECO:0000256" key="2">
    <source>
        <dbReference type="SAM" id="MobiDB-lite"/>
    </source>
</evidence>
<evidence type="ECO:0008006" key="5">
    <source>
        <dbReference type="Google" id="ProtNLM"/>
    </source>
</evidence>
<reference evidence="3" key="2">
    <citation type="submission" date="2025-09" db="UniProtKB">
        <authorList>
            <consortium name="Ensembl"/>
        </authorList>
    </citation>
    <scope>IDENTIFICATION</scope>
</reference>
<dbReference type="PANTHER" id="PTHR11505">
    <property type="entry name" value="L1 TRANSPOSABLE ELEMENT-RELATED"/>
    <property type="match status" value="1"/>
</dbReference>
<dbReference type="Gene3D" id="3.30.70.1820">
    <property type="entry name" value="L1 transposable element, RRM domain"/>
    <property type="match status" value="1"/>
</dbReference>
<evidence type="ECO:0000256" key="1">
    <source>
        <dbReference type="SAM" id="Coils"/>
    </source>
</evidence>
<feature type="region of interest" description="Disordered" evidence="2">
    <location>
        <begin position="63"/>
        <end position="82"/>
    </location>
</feature>
<feature type="compositionally biased region" description="Basic and acidic residues" evidence="2">
    <location>
        <begin position="68"/>
        <end position="79"/>
    </location>
</feature>
<sequence>NTSLTCISSMDIITKATVVQMIERVVLKVHNVVVSLGKTLHPPVSAYTGRIAKDSILMMPRVPRNTSKTHDQEPLRETSSDASPGMAEILKELWAFRTETSGNFEILRKEISDLKTEIADVKERMDIAEQRLSENEDNERNTTRVMIHMLQVQNQLKEKCEDLESRSRRNNLRIYSVPEKIEGNNMIKFVMNLFVEQLELDAELQIECAHRAPASRPLEQSERPRSIVVQFRSYVTKQTVLKAAWTKRNIQVSGSRIFFDEDFTPAVYKERGKYKEVRKTLRERKIKHHILFPAKLKIFLEDGKVKVFDNPVAAAHGLRDFGIKMKSPAEEPNLETILRAAGWHTVSSRKMTPTTEMIDAVKSLLQSKEPDNDH</sequence>
<protein>
    <recommendedName>
        <fullName evidence="5">L1 transposable element RRM domain-containing protein</fullName>
    </recommendedName>
</protein>
<evidence type="ECO:0000313" key="4">
    <source>
        <dbReference type="Proteomes" id="UP000694523"/>
    </source>
</evidence>
<accession>A0A8C6WUT5</accession>
<reference evidence="3" key="1">
    <citation type="submission" date="2025-08" db="UniProtKB">
        <authorList>
            <consortium name="Ensembl"/>
        </authorList>
    </citation>
    <scope>IDENTIFICATION</scope>
</reference>
<dbReference type="Ensembl" id="ENSNMLT00000037343.1">
    <property type="protein sequence ID" value="ENSNMLP00000033518.1"/>
    <property type="gene ID" value="ENSNMLG00000020944.1"/>
</dbReference>
<proteinExistence type="predicted"/>
<dbReference type="InterPro" id="IPR004244">
    <property type="entry name" value="Transposase_22"/>
</dbReference>
<keyword evidence="4" id="KW-1185">Reference proteome</keyword>
<evidence type="ECO:0000313" key="3">
    <source>
        <dbReference type="Ensembl" id="ENSNMLP00000033518.1"/>
    </source>
</evidence>
<dbReference type="AlphaFoldDB" id="A0A8C6WUT5"/>
<organism evidence="3 4">
    <name type="scientific">Neogobius melanostomus</name>
    <name type="common">round goby</name>
    <dbReference type="NCBI Taxonomy" id="47308"/>
    <lineage>
        <taxon>Eukaryota</taxon>
        <taxon>Metazoa</taxon>
        <taxon>Chordata</taxon>
        <taxon>Craniata</taxon>
        <taxon>Vertebrata</taxon>
        <taxon>Euteleostomi</taxon>
        <taxon>Actinopterygii</taxon>
        <taxon>Neopterygii</taxon>
        <taxon>Teleostei</taxon>
        <taxon>Neoteleostei</taxon>
        <taxon>Acanthomorphata</taxon>
        <taxon>Gobiaria</taxon>
        <taxon>Gobiiformes</taxon>
        <taxon>Gobioidei</taxon>
        <taxon>Gobiidae</taxon>
        <taxon>Benthophilinae</taxon>
        <taxon>Neogobiini</taxon>
        <taxon>Neogobius</taxon>
    </lineage>
</organism>
<feature type="coiled-coil region" evidence="1">
    <location>
        <begin position="104"/>
        <end position="138"/>
    </location>
</feature>
<keyword evidence="1" id="KW-0175">Coiled coil</keyword>